<evidence type="ECO:0000259" key="5">
    <source>
        <dbReference type="Pfam" id="PF16116"/>
    </source>
</evidence>
<dbReference type="STRING" id="580.GCA_001266615_03908"/>
<organism evidence="7 8">
    <name type="scientific">Kluyvera cryocrescens</name>
    <name type="common">Kluyvera citrophila</name>
    <dbReference type="NCBI Taxonomy" id="580"/>
    <lineage>
        <taxon>Bacteria</taxon>
        <taxon>Pseudomonadati</taxon>
        <taxon>Pseudomonadota</taxon>
        <taxon>Gammaproteobacteria</taxon>
        <taxon>Enterobacterales</taxon>
        <taxon>Enterobacteriaceae</taxon>
        <taxon>Kluyvera</taxon>
    </lineage>
</organism>
<gene>
    <name evidence="7" type="ORF">NCTC12993_07538</name>
    <name evidence="6" type="ORF">QWU01_15565</name>
</gene>
<dbReference type="GO" id="GO:0004565">
    <property type="term" value="F:beta-galactosidase activity"/>
    <property type="evidence" value="ECO:0007669"/>
    <property type="project" value="InterPro"/>
</dbReference>
<dbReference type="GO" id="GO:0009341">
    <property type="term" value="C:beta-galactosidase complex"/>
    <property type="evidence" value="ECO:0007669"/>
    <property type="project" value="InterPro"/>
</dbReference>
<reference evidence="6" key="2">
    <citation type="journal article" date="2023" name="J Glob Antimicrob Resist">
        <title>Emergence of NDM-1 and KPC-3 carbapenemases in Kluyvera cryocrescens: Investigating genetic heterogeneity and acquisition routes of blaNDM-1 in Enterobacterales species in Portugal.</title>
        <authorList>
            <person name="Loiodice M."/>
            <person name="Ribeiro M."/>
            <person name="Peixe L."/>
            <person name="Novais A."/>
        </authorList>
    </citation>
    <scope>NUCLEOTIDE SEQUENCE</scope>
    <source>
        <strain evidence="6">K629</strain>
    </source>
</reference>
<evidence type="ECO:0000256" key="1">
    <source>
        <dbReference type="ARBA" id="ARBA00022801"/>
    </source>
</evidence>
<dbReference type="InterPro" id="IPR013529">
    <property type="entry name" value="Glyco_hydro_42_N"/>
</dbReference>
<evidence type="ECO:0000313" key="8">
    <source>
        <dbReference type="Proteomes" id="UP000401081"/>
    </source>
</evidence>
<accession>A0A2X3EDS2</accession>
<dbReference type="OrthoDB" id="9800974at2"/>
<feature type="domain" description="Glycoside hydrolase family 42 N-terminal" evidence="4">
    <location>
        <begin position="80"/>
        <end position="185"/>
    </location>
</feature>
<dbReference type="Proteomes" id="UP001276300">
    <property type="component" value="Unassembled WGS sequence"/>
</dbReference>
<feature type="domain" description="DUF4832" evidence="5">
    <location>
        <begin position="317"/>
        <end position="460"/>
    </location>
</feature>
<keyword evidence="8" id="KW-1185">Reference proteome</keyword>
<evidence type="ECO:0000259" key="4">
    <source>
        <dbReference type="Pfam" id="PF02449"/>
    </source>
</evidence>
<dbReference type="SUPFAM" id="SSF51445">
    <property type="entry name" value="(Trans)glycosidases"/>
    <property type="match status" value="1"/>
</dbReference>
<reference evidence="7 8" key="1">
    <citation type="submission" date="2019-03" db="EMBL/GenBank/DDBJ databases">
        <authorList>
            <consortium name="Pathogen Informatics"/>
        </authorList>
    </citation>
    <scope>NUCLEOTIDE SEQUENCE [LARGE SCALE GENOMIC DNA]</scope>
    <source>
        <strain evidence="7 8">NCTC12993</strain>
    </source>
</reference>
<evidence type="ECO:0000256" key="2">
    <source>
        <dbReference type="ARBA" id="ARBA00023295"/>
    </source>
</evidence>
<dbReference type="Proteomes" id="UP000401081">
    <property type="component" value="Unassembled WGS sequence"/>
</dbReference>
<dbReference type="GeneID" id="99779541"/>
<keyword evidence="3" id="KW-0732">Signal</keyword>
<dbReference type="Pfam" id="PF02449">
    <property type="entry name" value="Glyco_hydro_42"/>
    <property type="match status" value="1"/>
</dbReference>
<keyword evidence="2" id="KW-0326">Glycosidase</keyword>
<dbReference type="Gene3D" id="3.20.20.80">
    <property type="entry name" value="Glycosidases"/>
    <property type="match status" value="1"/>
</dbReference>
<dbReference type="Pfam" id="PF16116">
    <property type="entry name" value="DUF4832"/>
    <property type="match status" value="1"/>
</dbReference>
<sequence>MRCQTLGSGRIIPLIFALGAFAFVSSSAHAQGDEKQTTVHPQAISGPLTNPGNGIASFHDGYGERLPHSRYPDTGIEYQRFYWNDLEPVEGQYNFALIDNAFAVAAHHHPAMNVGLRFMTLEEPDSGSRIPAWLIKKGIKGSWTSDGKTFVPDLDDPLFIEYAQKLLNAFGKRYDGNPELAYLDIGMVGSWGEWHNSNFPNVKPLLERYSPAQLNRYVDMHFAAFPHTPKIMLISGGETLAYAVEKGAGWRADCWGDWHNFTHDWSHMRDDYPPRLAAAQATFTGFNDGWQKAPVSLEICGYMAEWQSVQHYTREQVQATFNWALKHHASTLNLKSREVPALYRDIVDKALEKIGYRFRVTSLTHDTVGHAGEPLALATEWSNDGVAPIYLRYRVAWRLQDADETTVQQSLTDDDIRQWLPGTQRTQFTLPVPPTLKPGQYHLDVALVDASQQSRIKLANKGLRSDGWYRLSSVTIQ</sequence>
<dbReference type="RefSeq" id="WP_061284793.1">
    <property type="nucleotide sequence ID" value="NZ_CP134165.1"/>
</dbReference>
<dbReference type="InterPro" id="IPR032267">
    <property type="entry name" value="DUF4832"/>
</dbReference>
<dbReference type="EMBL" id="CAADJD010000034">
    <property type="protein sequence ID" value="VFS90924.1"/>
    <property type="molecule type" value="Genomic_DNA"/>
</dbReference>
<evidence type="ECO:0000256" key="3">
    <source>
        <dbReference type="SAM" id="SignalP"/>
    </source>
</evidence>
<dbReference type="InterPro" id="IPR017853">
    <property type="entry name" value="GH"/>
</dbReference>
<feature type="chain" id="PRO_5042701593" evidence="3">
    <location>
        <begin position="31"/>
        <end position="477"/>
    </location>
</feature>
<protein>
    <submittedName>
        <fullName evidence="6">DUF4832 domain-containing protein</fullName>
    </submittedName>
</protein>
<keyword evidence="1" id="KW-0378">Hydrolase</keyword>
<dbReference type="GO" id="GO:0005975">
    <property type="term" value="P:carbohydrate metabolic process"/>
    <property type="evidence" value="ECO:0007669"/>
    <property type="project" value="InterPro"/>
</dbReference>
<name>A0A2X3EDS2_KLUCR</name>
<proteinExistence type="predicted"/>
<evidence type="ECO:0000313" key="7">
    <source>
        <dbReference type="EMBL" id="VFS90924.1"/>
    </source>
</evidence>
<dbReference type="AlphaFoldDB" id="A0A2X3EDS2"/>
<feature type="signal peptide" evidence="3">
    <location>
        <begin position="1"/>
        <end position="30"/>
    </location>
</feature>
<evidence type="ECO:0000313" key="6">
    <source>
        <dbReference type="EMBL" id="MDW3778225.1"/>
    </source>
</evidence>
<dbReference type="EMBL" id="JAUEQX010000013">
    <property type="protein sequence ID" value="MDW3778225.1"/>
    <property type="molecule type" value="Genomic_DNA"/>
</dbReference>